<evidence type="ECO:0000313" key="3">
    <source>
        <dbReference type="Proteomes" id="UP001221898"/>
    </source>
</evidence>
<sequence>MTSFVGGKLNWGPRKRARLRRGPWTPTHARENLESQAKFGLKIHKNSQERPIGGRSRMFRSAARARRYPTCARSKDVSSSARRRQFVGAHRLNRVPPDSTKLRHELRSARNSARGVSVRSSRRRRKKMGVSGGVARVGGPLEIFGACAE</sequence>
<feature type="compositionally biased region" description="Low complexity" evidence="1">
    <location>
        <begin position="109"/>
        <end position="119"/>
    </location>
</feature>
<dbReference type="Proteomes" id="UP001221898">
    <property type="component" value="Unassembled WGS sequence"/>
</dbReference>
<organism evidence="2 3">
    <name type="scientific">Aldrovandia affinis</name>
    <dbReference type="NCBI Taxonomy" id="143900"/>
    <lineage>
        <taxon>Eukaryota</taxon>
        <taxon>Metazoa</taxon>
        <taxon>Chordata</taxon>
        <taxon>Craniata</taxon>
        <taxon>Vertebrata</taxon>
        <taxon>Euteleostomi</taxon>
        <taxon>Actinopterygii</taxon>
        <taxon>Neopterygii</taxon>
        <taxon>Teleostei</taxon>
        <taxon>Notacanthiformes</taxon>
        <taxon>Halosauridae</taxon>
        <taxon>Aldrovandia</taxon>
    </lineage>
</organism>
<dbReference type="AlphaFoldDB" id="A0AAD7R1W4"/>
<comment type="caution">
    <text evidence="2">The sequence shown here is derived from an EMBL/GenBank/DDBJ whole genome shotgun (WGS) entry which is preliminary data.</text>
</comment>
<keyword evidence="3" id="KW-1185">Reference proteome</keyword>
<feature type="region of interest" description="Disordered" evidence="1">
    <location>
        <begin position="106"/>
        <end position="137"/>
    </location>
</feature>
<feature type="region of interest" description="Disordered" evidence="1">
    <location>
        <begin position="60"/>
        <end position="83"/>
    </location>
</feature>
<evidence type="ECO:0000313" key="2">
    <source>
        <dbReference type="EMBL" id="KAJ8357885.1"/>
    </source>
</evidence>
<gene>
    <name evidence="2" type="ORF">AAFF_G00057450</name>
</gene>
<reference evidence="2" key="1">
    <citation type="journal article" date="2023" name="Science">
        <title>Genome structures resolve the early diversification of teleost fishes.</title>
        <authorList>
            <person name="Parey E."/>
            <person name="Louis A."/>
            <person name="Montfort J."/>
            <person name="Bouchez O."/>
            <person name="Roques C."/>
            <person name="Iampietro C."/>
            <person name="Lluch J."/>
            <person name="Castinel A."/>
            <person name="Donnadieu C."/>
            <person name="Desvignes T."/>
            <person name="Floi Bucao C."/>
            <person name="Jouanno E."/>
            <person name="Wen M."/>
            <person name="Mejri S."/>
            <person name="Dirks R."/>
            <person name="Jansen H."/>
            <person name="Henkel C."/>
            <person name="Chen W.J."/>
            <person name="Zahm M."/>
            <person name="Cabau C."/>
            <person name="Klopp C."/>
            <person name="Thompson A.W."/>
            <person name="Robinson-Rechavi M."/>
            <person name="Braasch I."/>
            <person name="Lecointre G."/>
            <person name="Bobe J."/>
            <person name="Postlethwait J.H."/>
            <person name="Berthelot C."/>
            <person name="Roest Crollius H."/>
            <person name="Guiguen Y."/>
        </authorList>
    </citation>
    <scope>NUCLEOTIDE SEQUENCE</scope>
    <source>
        <strain evidence="2">NC1722</strain>
    </source>
</reference>
<name>A0AAD7R1W4_9TELE</name>
<accession>A0AAD7R1W4</accession>
<protein>
    <submittedName>
        <fullName evidence="2">Uncharacterized protein</fullName>
    </submittedName>
</protein>
<dbReference type="EMBL" id="JAINUG010001335">
    <property type="protein sequence ID" value="KAJ8357885.1"/>
    <property type="molecule type" value="Genomic_DNA"/>
</dbReference>
<evidence type="ECO:0000256" key="1">
    <source>
        <dbReference type="SAM" id="MobiDB-lite"/>
    </source>
</evidence>
<proteinExistence type="predicted"/>